<comment type="caution">
    <text evidence="2">The sequence shown here is derived from an EMBL/GenBank/DDBJ whole genome shotgun (WGS) entry which is preliminary data.</text>
</comment>
<dbReference type="RefSeq" id="WP_238276349.1">
    <property type="nucleotide sequence ID" value="NZ_BPQR01000042.1"/>
</dbReference>
<organism evidence="2 3">
    <name type="scientific">Methylobacterium jeotgali</name>
    <dbReference type="NCBI Taxonomy" id="381630"/>
    <lineage>
        <taxon>Bacteria</taxon>
        <taxon>Pseudomonadati</taxon>
        <taxon>Pseudomonadota</taxon>
        <taxon>Alphaproteobacteria</taxon>
        <taxon>Hyphomicrobiales</taxon>
        <taxon>Methylobacteriaceae</taxon>
        <taxon>Methylobacterium</taxon>
    </lineage>
</organism>
<keyword evidence="3" id="KW-1185">Reference proteome</keyword>
<evidence type="ECO:0000313" key="3">
    <source>
        <dbReference type="Proteomes" id="UP001055102"/>
    </source>
</evidence>
<dbReference type="SUPFAM" id="SSF53474">
    <property type="entry name" value="alpha/beta-Hydrolases"/>
    <property type="match status" value="1"/>
</dbReference>
<accession>A0ABQ4SZ76</accession>
<reference evidence="2" key="2">
    <citation type="submission" date="2021-08" db="EMBL/GenBank/DDBJ databases">
        <authorList>
            <person name="Tani A."/>
            <person name="Ola A."/>
            <person name="Ogura Y."/>
            <person name="Katsura K."/>
            <person name="Hayashi T."/>
        </authorList>
    </citation>
    <scope>NUCLEOTIDE SEQUENCE</scope>
    <source>
        <strain evidence="2">LMG 23639</strain>
    </source>
</reference>
<dbReference type="Gene3D" id="3.40.50.1820">
    <property type="entry name" value="alpha/beta hydrolase"/>
    <property type="match status" value="1"/>
</dbReference>
<name>A0ABQ4SZ76_9HYPH</name>
<evidence type="ECO:0000313" key="2">
    <source>
        <dbReference type="EMBL" id="GJE07250.1"/>
    </source>
</evidence>
<dbReference type="PANTHER" id="PTHR46623:SF6">
    <property type="entry name" value="ALPHA_BETA-HYDROLASES SUPERFAMILY PROTEIN"/>
    <property type="match status" value="1"/>
</dbReference>
<dbReference type="EMBL" id="BPQR01000042">
    <property type="protein sequence ID" value="GJE07250.1"/>
    <property type="molecule type" value="Genomic_DNA"/>
</dbReference>
<evidence type="ECO:0000259" key="1">
    <source>
        <dbReference type="Pfam" id="PF01738"/>
    </source>
</evidence>
<proteinExistence type="predicted"/>
<dbReference type="Proteomes" id="UP001055102">
    <property type="component" value="Unassembled WGS sequence"/>
</dbReference>
<dbReference type="InterPro" id="IPR002925">
    <property type="entry name" value="Dienelactn_hydro"/>
</dbReference>
<gene>
    <name evidence="2" type="ORF">AOPFMNJM_2576</name>
</gene>
<dbReference type="InterPro" id="IPR029058">
    <property type="entry name" value="AB_hydrolase_fold"/>
</dbReference>
<sequence>MSDRPSHHRSSDRLSCAGGPLNIERLCPAGNDGGATPVVVLLSGADGIAPARAEAEALADLGLTVVLPDLLALTGHERAGFSEIGRHFERWSEGVAACLAHVDERAGPPALAGRSLGGALALAAATRAGRIRALVLRSAFVPAGVAAQADRLPPLLALHGERDAIVPPAGILALAERVRAGGGQAETHLYAGQAHRFDATAEADARARTAAFLSRCLGGP</sequence>
<dbReference type="Pfam" id="PF01738">
    <property type="entry name" value="DLH"/>
    <property type="match status" value="1"/>
</dbReference>
<dbReference type="InterPro" id="IPR051049">
    <property type="entry name" value="Dienelactone_hydrolase-like"/>
</dbReference>
<reference evidence="2" key="1">
    <citation type="journal article" date="2021" name="Front. Microbiol.">
        <title>Comprehensive Comparative Genomics and Phenotyping of Methylobacterium Species.</title>
        <authorList>
            <person name="Alessa O."/>
            <person name="Ogura Y."/>
            <person name="Fujitani Y."/>
            <person name="Takami H."/>
            <person name="Hayashi T."/>
            <person name="Sahin N."/>
            <person name="Tani A."/>
        </authorList>
    </citation>
    <scope>NUCLEOTIDE SEQUENCE</scope>
    <source>
        <strain evidence="2">LMG 23639</strain>
    </source>
</reference>
<protein>
    <recommendedName>
        <fullName evidence="1">Dienelactone hydrolase domain-containing protein</fullName>
    </recommendedName>
</protein>
<feature type="domain" description="Dienelactone hydrolase" evidence="1">
    <location>
        <begin position="35"/>
        <end position="205"/>
    </location>
</feature>
<dbReference type="PANTHER" id="PTHR46623">
    <property type="entry name" value="CARBOXYMETHYLENEBUTENOLIDASE-RELATED"/>
    <property type="match status" value="1"/>
</dbReference>